<proteinExistence type="predicted"/>
<dbReference type="EMBL" id="NHYE01001318">
    <property type="protein sequence ID" value="PPQ96861.1"/>
    <property type="molecule type" value="Genomic_DNA"/>
</dbReference>
<evidence type="ECO:0000313" key="1">
    <source>
        <dbReference type="EMBL" id="PPQ96861.1"/>
    </source>
</evidence>
<gene>
    <name evidence="1" type="ORF">CVT26_006049</name>
</gene>
<dbReference type="InterPro" id="IPR032675">
    <property type="entry name" value="LRR_dom_sf"/>
</dbReference>
<reference evidence="1 2" key="1">
    <citation type="journal article" date="2018" name="Evol. Lett.">
        <title>Horizontal gene cluster transfer increased hallucinogenic mushroom diversity.</title>
        <authorList>
            <person name="Reynolds H.T."/>
            <person name="Vijayakumar V."/>
            <person name="Gluck-Thaler E."/>
            <person name="Korotkin H.B."/>
            <person name="Matheny P.B."/>
            <person name="Slot J.C."/>
        </authorList>
    </citation>
    <scope>NUCLEOTIDE SEQUENCE [LARGE SCALE GENOMIC DNA]</scope>
    <source>
        <strain evidence="1 2">SRW20</strain>
    </source>
</reference>
<name>A0A409Y1L9_9AGAR</name>
<dbReference type="AlphaFoldDB" id="A0A409Y1L9"/>
<keyword evidence="2" id="KW-1185">Reference proteome</keyword>
<organism evidence="1 2">
    <name type="scientific">Gymnopilus dilepis</name>
    <dbReference type="NCBI Taxonomy" id="231916"/>
    <lineage>
        <taxon>Eukaryota</taxon>
        <taxon>Fungi</taxon>
        <taxon>Dikarya</taxon>
        <taxon>Basidiomycota</taxon>
        <taxon>Agaricomycotina</taxon>
        <taxon>Agaricomycetes</taxon>
        <taxon>Agaricomycetidae</taxon>
        <taxon>Agaricales</taxon>
        <taxon>Agaricineae</taxon>
        <taxon>Hymenogastraceae</taxon>
        <taxon>Gymnopilus</taxon>
    </lineage>
</organism>
<dbReference type="SUPFAM" id="SSF52047">
    <property type="entry name" value="RNI-like"/>
    <property type="match status" value="1"/>
</dbReference>
<accession>A0A409Y1L9</accession>
<dbReference type="Gene3D" id="3.80.10.10">
    <property type="entry name" value="Ribonuclease Inhibitor"/>
    <property type="match status" value="1"/>
</dbReference>
<sequence length="510" mass="57119">MHPINFLPPELLGRVFEACLPRPLPDPYKPLISSSNGHTPILLTLSHVCALWRAVAFSTPNLWNNLAYSITIRDSAASDEDSFLGGAVVEGWLAFRKKDIDFLSWWAEKVRGNNLSLKLESVWATPASSKSLVTIGDFLTTIGVHTRGQSGRLAAQDATFHQWIAPLLGLISRARRLDMEGWLFDFLSTYFGDNSSIDEGLKVYFSNLEVLSTHDGDLEGHADLGDCFDMIPLQRMSKIKALHLNNYVISDAIAYGTFAFWGRLTLLTAVVNSSFDIWRKFLKSCTSLEIACLEVCLDDYDEISAGHRDTTSDLPNLRQVEICGLDNQTAASLFNGLRFPVLKSLTLDGSYLSMENLHRLLKATPELRSLRISMLFPAMTTPEEDDLIALTGDLELIGHVQFPSFGGDVQSVDKDFLRPLSFYVPKLEILSLTLPIVHPIHPGFFESWADKMLKCGWLTDYSRLLIRVSSPFNDGRAHHQITKGIRELRHYIAKQNSLSDGLFPRISVDE</sequence>
<dbReference type="Gene3D" id="1.20.1280.50">
    <property type="match status" value="1"/>
</dbReference>
<dbReference type="InParanoid" id="A0A409Y1L9"/>
<comment type="caution">
    <text evidence="1">The sequence shown here is derived from an EMBL/GenBank/DDBJ whole genome shotgun (WGS) entry which is preliminary data.</text>
</comment>
<evidence type="ECO:0000313" key="2">
    <source>
        <dbReference type="Proteomes" id="UP000284706"/>
    </source>
</evidence>
<dbReference type="Proteomes" id="UP000284706">
    <property type="component" value="Unassembled WGS sequence"/>
</dbReference>
<protein>
    <submittedName>
        <fullName evidence="1">Uncharacterized protein</fullName>
    </submittedName>
</protein>
<dbReference type="OrthoDB" id="3139399at2759"/>